<dbReference type="PANTHER" id="PTHR28582">
    <property type="entry name" value="TRNA-SPLICING ENDONUCLEASE SUBUNIT SEN15"/>
    <property type="match status" value="1"/>
</dbReference>
<keyword evidence="6" id="KW-0378">Hydrolase</keyword>
<feature type="region of interest" description="Disordered" evidence="3">
    <location>
        <begin position="1"/>
        <end position="36"/>
    </location>
</feature>
<evidence type="ECO:0000259" key="4">
    <source>
        <dbReference type="Pfam" id="PF09631"/>
    </source>
</evidence>
<dbReference type="SUPFAM" id="SSF53032">
    <property type="entry name" value="tRNA-intron endonuclease catalytic domain-like"/>
    <property type="match status" value="1"/>
</dbReference>
<feature type="domain" description="tRNA-splicing endonuclease subunit Sen15" evidence="4">
    <location>
        <begin position="71"/>
        <end position="167"/>
    </location>
</feature>
<feature type="region of interest" description="Disordered" evidence="3">
    <location>
        <begin position="165"/>
        <end position="188"/>
    </location>
</feature>
<dbReference type="InterPro" id="IPR011856">
    <property type="entry name" value="tRNA_endonuc-like_dom_sf"/>
</dbReference>
<feature type="compositionally biased region" description="Polar residues" evidence="3">
    <location>
        <begin position="1"/>
        <end position="10"/>
    </location>
</feature>
<dbReference type="Pfam" id="PF09631">
    <property type="entry name" value="Sen15"/>
    <property type="match status" value="1"/>
</dbReference>
<proteinExistence type="inferred from homology"/>
<dbReference type="InterPro" id="IPR018593">
    <property type="entry name" value="tRNA-endonuc_su_Sen15"/>
</dbReference>
<name>A0AA97JHS5_EUBMA</name>
<dbReference type="RefSeq" id="XP_054837432.1">
    <property type="nucleotide sequence ID" value="XM_054981457.1"/>
</dbReference>
<accession>A0AA97JHS5</accession>
<dbReference type="GO" id="GO:0003676">
    <property type="term" value="F:nucleic acid binding"/>
    <property type="evidence" value="ECO:0007669"/>
    <property type="project" value="InterPro"/>
</dbReference>
<dbReference type="AlphaFoldDB" id="A0AA97JHS5"/>
<keyword evidence="6" id="KW-0255">Endonuclease</keyword>
<dbReference type="Proteomes" id="UP001190640">
    <property type="component" value="Chromosome 5"/>
</dbReference>
<protein>
    <submittedName>
        <fullName evidence="6">tRNA-splicing endonuclease subunit Sen15 isoform X2</fullName>
    </submittedName>
</protein>
<keyword evidence="6" id="KW-0540">Nuclease</keyword>
<dbReference type="Gene3D" id="3.40.1350.10">
    <property type="match status" value="1"/>
</dbReference>
<reference evidence="6" key="1">
    <citation type="submission" date="2025-08" db="UniProtKB">
        <authorList>
            <consortium name="RefSeq"/>
        </authorList>
    </citation>
    <scope>IDENTIFICATION</scope>
    <source>
        <tissue evidence="6">Blood</tissue>
    </source>
</reference>
<dbReference type="InterPro" id="IPR036167">
    <property type="entry name" value="tRNA_intron_Endo_cat-like_sf"/>
</dbReference>
<sequence>MDEAPGSSSELGAAKGSGLLVGSSGGSDREQEAPKTGRWELRKDWLAAHPTLTRMTSLDVADSSRVYAAFLVYLDLLEARNWHEVSYVGLAEFQLVCLRGREREADDLQVVVPVPVHVSFSHDWMRQIMKRTCTVSDSPMSIMLAIVESDSTIVYYKLTDGLVTPDPPDNTEDADNKQWGKKRKRLLR</sequence>
<evidence type="ECO:0000313" key="5">
    <source>
        <dbReference type="Proteomes" id="UP001190640"/>
    </source>
</evidence>
<comment type="similarity">
    <text evidence="1">Belongs to the SEN15 family.</text>
</comment>
<gene>
    <name evidence="6" type="primary">TSEN15</name>
</gene>
<organism evidence="5 6">
    <name type="scientific">Eublepharis macularius</name>
    <name type="common">Leopard gecko</name>
    <name type="synonym">Cyrtodactylus macularius</name>
    <dbReference type="NCBI Taxonomy" id="481883"/>
    <lineage>
        <taxon>Eukaryota</taxon>
        <taxon>Metazoa</taxon>
        <taxon>Chordata</taxon>
        <taxon>Craniata</taxon>
        <taxon>Vertebrata</taxon>
        <taxon>Euteleostomi</taxon>
        <taxon>Lepidosauria</taxon>
        <taxon>Squamata</taxon>
        <taxon>Bifurcata</taxon>
        <taxon>Gekkota</taxon>
        <taxon>Eublepharidae</taxon>
        <taxon>Eublepharinae</taxon>
        <taxon>Eublepharis</taxon>
    </lineage>
</organism>
<keyword evidence="5" id="KW-1185">Reference proteome</keyword>
<dbReference type="GO" id="GO:0006388">
    <property type="term" value="P:tRNA splicing, via endonucleolytic cleavage and ligation"/>
    <property type="evidence" value="ECO:0007669"/>
    <property type="project" value="InterPro"/>
</dbReference>
<dbReference type="GeneID" id="129331107"/>
<evidence type="ECO:0000256" key="2">
    <source>
        <dbReference type="ARBA" id="ARBA00022694"/>
    </source>
</evidence>
<keyword evidence="2" id="KW-0819">tRNA processing</keyword>
<feature type="compositionally biased region" description="Low complexity" evidence="3">
    <location>
        <begin position="11"/>
        <end position="22"/>
    </location>
</feature>
<dbReference type="GO" id="GO:0005634">
    <property type="term" value="C:nucleus"/>
    <property type="evidence" value="ECO:0007669"/>
    <property type="project" value="UniProtKB-ARBA"/>
</dbReference>
<evidence type="ECO:0000256" key="3">
    <source>
        <dbReference type="SAM" id="MobiDB-lite"/>
    </source>
</evidence>
<evidence type="ECO:0000313" key="6">
    <source>
        <dbReference type="RefSeq" id="XP_054837432.1"/>
    </source>
</evidence>
<dbReference type="PANTHER" id="PTHR28582:SF1">
    <property type="entry name" value="TRNA-SPLICING ENDONUCLEASE SUBUNIT SEN15"/>
    <property type="match status" value="1"/>
</dbReference>
<dbReference type="GO" id="GO:0004519">
    <property type="term" value="F:endonuclease activity"/>
    <property type="evidence" value="ECO:0007669"/>
    <property type="project" value="UniProtKB-KW"/>
</dbReference>
<evidence type="ECO:0000256" key="1">
    <source>
        <dbReference type="ARBA" id="ARBA00006091"/>
    </source>
</evidence>
<feature type="compositionally biased region" description="Basic residues" evidence="3">
    <location>
        <begin position="179"/>
        <end position="188"/>
    </location>
</feature>
<dbReference type="CTD" id="116461"/>
<feature type="compositionally biased region" description="Basic and acidic residues" evidence="3">
    <location>
        <begin position="27"/>
        <end position="36"/>
    </location>
</feature>